<dbReference type="PANTHER" id="PTHR46401">
    <property type="entry name" value="GLYCOSYLTRANSFERASE WBBK-RELATED"/>
    <property type="match status" value="1"/>
</dbReference>
<evidence type="ECO:0000259" key="2">
    <source>
        <dbReference type="Pfam" id="PF00534"/>
    </source>
</evidence>
<gene>
    <name evidence="4" type="ORF">GCM10023333_04940</name>
</gene>
<evidence type="ECO:0000313" key="4">
    <source>
        <dbReference type="EMBL" id="GAA4874834.1"/>
    </source>
</evidence>
<evidence type="ECO:0000256" key="1">
    <source>
        <dbReference type="ARBA" id="ARBA00022679"/>
    </source>
</evidence>
<dbReference type="RefSeq" id="WP_345333070.1">
    <property type="nucleotide sequence ID" value="NZ_BAABJZ010000006.1"/>
</dbReference>
<organism evidence="4 5">
    <name type="scientific">Ferrimonas pelagia</name>
    <dbReference type="NCBI Taxonomy" id="1177826"/>
    <lineage>
        <taxon>Bacteria</taxon>
        <taxon>Pseudomonadati</taxon>
        <taxon>Pseudomonadota</taxon>
        <taxon>Gammaproteobacteria</taxon>
        <taxon>Alteromonadales</taxon>
        <taxon>Ferrimonadaceae</taxon>
        <taxon>Ferrimonas</taxon>
    </lineage>
</organism>
<accession>A0ABP9EBT9</accession>
<reference evidence="5" key="1">
    <citation type="journal article" date="2019" name="Int. J. Syst. Evol. Microbiol.">
        <title>The Global Catalogue of Microorganisms (GCM) 10K type strain sequencing project: providing services to taxonomists for standard genome sequencing and annotation.</title>
        <authorList>
            <consortium name="The Broad Institute Genomics Platform"/>
            <consortium name="The Broad Institute Genome Sequencing Center for Infectious Disease"/>
            <person name="Wu L."/>
            <person name="Ma J."/>
        </authorList>
    </citation>
    <scope>NUCLEOTIDE SEQUENCE [LARGE SCALE GENOMIC DNA]</scope>
    <source>
        <strain evidence="5">JCM 18401</strain>
    </source>
</reference>
<feature type="domain" description="Glycosyltransferase subfamily 4-like N-terminal" evidence="3">
    <location>
        <begin position="82"/>
        <end position="149"/>
    </location>
</feature>
<sequence length="350" mass="38892">MSTLINGRFIKQSMSGVQRFANEVSEGINGTIIVPPKILSSGLLGHFWDSVILPVIAISKGNAHIVNLCNSGSIFYSNQSIVLHDTFYEDYPEWYSSSFSMLYKSLIPRVIKSSKHIYTVSRYSQRRISEIYGINEEHITVLGNAVDTNKFTPVQAVDDTEILRSNNIPEKYLLFVGVTQERKNITRLLQAWSQVYDKCGYTLVVVGGSSSNFGSPKELEEHIKRSGNQVLAFGHATDLELSCLYRHAHAFCFVSLAEGFGIPVLEAMASGTAVISSNCSAIKEVADGAAILVDPYSVDEIVSAIEMLLVDEELVNSLVQKGLKRVRDFNWDDYARAVNLKLEESSFEQL</sequence>
<protein>
    <submittedName>
        <fullName evidence="4">Glycosyltransferase family 1 protein</fullName>
    </submittedName>
</protein>
<dbReference type="EMBL" id="BAABJZ010000006">
    <property type="protein sequence ID" value="GAA4874834.1"/>
    <property type="molecule type" value="Genomic_DNA"/>
</dbReference>
<dbReference type="Gene3D" id="3.40.50.2000">
    <property type="entry name" value="Glycogen Phosphorylase B"/>
    <property type="match status" value="2"/>
</dbReference>
<name>A0ABP9EBT9_9GAMM</name>
<comment type="caution">
    <text evidence="4">The sequence shown here is derived from an EMBL/GenBank/DDBJ whole genome shotgun (WGS) entry which is preliminary data.</text>
</comment>
<keyword evidence="1" id="KW-0808">Transferase</keyword>
<dbReference type="InterPro" id="IPR001296">
    <property type="entry name" value="Glyco_trans_1"/>
</dbReference>
<keyword evidence="5" id="KW-1185">Reference proteome</keyword>
<evidence type="ECO:0000259" key="3">
    <source>
        <dbReference type="Pfam" id="PF13439"/>
    </source>
</evidence>
<proteinExistence type="predicted"/>
<evidence type="ECO:0000313" key="5">
    <source>
        <dbReference type="Proteomes" id="UP001499988"/>
    </source>
</evidence>
<dbReference type="Proteomes" id="UP001499988">
    <property type="component" value="Unassembled WGS sequence"/>
</dbReference>
<dbReference type="InterPro" id="IPR028098">
    <property type="entry name" value="Glyco_trans_4-like_N"/>
</dbReference>
<feature type="domain" description="Glycosyl transferase family 1" evidence="2">
    <location>
        <begin position="161"/>
        <end position="324"/>
    </location>
</feature>
<dbReference type="Pfam" id="PF00534">
    <property type="entry name" value="Glycos_transf_1"/>
    <property type="match status" value="1"/>
</dbReference>
<dbReference type="PANTHER" id="PTHR46401:SF2">
    <property type="entry name" value="GLYCOSYLTRANSFERASE WBBK-RELATED"/>
    <property type="match status" value="1"/>
</dbReference>
<dbReference type="SUPFAM" id="SSF53756">
    <property type="entry name" value="UDP-Glycosyltransferase/glycogen phosphorylase"/>
    <property type="match status" value="1"/>
</dbReference>
<dbReference type="Pfam" id="PF13439">
    <property type="entry name" value="Glyco_transf_4"/>
    <property type="match status" value="1"/>
</dbReference>
<dbReference type="CDD" id="cd03809">
    <property type="entry name" value="GT4_MtfB-like"/>
    <property type="match status" value="1"/>
</dbReference>